<dbReference type="OrthoDB" id="9774900at2"/>
<keyword evidence="7" id="KW-1185">Reference proteome</keyword>
<dbReference type="RefSeq" id="WP_145348644.1">
    <property type="nucleotide sequence ID" value="NZ_CP036261.1"/>
</dbReference>
<gene>
    <name evidence="6" type="ORF">EC9_51310</name>
</gene>
<evidence type="ECO:0000256" key="5">
    <source>
        <dbReference type="SAM" id="Phobius"/>
    </source>
</evidence>
<dbReference type="PANTHER" id="PTHR30168">
    <property type="entry name" value="PUTATIVE MEMBRANE PROTEIN YPFJ"/>
    <property type="match status" value="1"/>
</dbReference>
<keyword evidence="3 5" id="KW-1133">Transmembrane helix</keyword>
<dbReference type="Pfam" id="PF04228">
    <property type="entry name" value="Zn_peptidase"/>
    <property type="match status" value="1"/>
</dbReference>
<name>A0A517M7R3_9BACT</name>
<dbReference type="KEGG" id="ruv:EC9_51310"/>
<keyword evidence="4 5" id="KW-0472">Membrane</keyword>
<protein>
    <submittedName>
        <fullName evidence="6">Neutral zinc metallopeptidase</fullName>
    </submittedName>
</protein>
<dbReference type="PANTHER" id="PTHR30168:SF0">
    <property type="entry name" value="INNER MEMBRANE PROTEIN"/>
    <property type="match status" value="1"/>
</dbReference>
<proteinExistence type="predicted"/>
<dbReference type="EMBL" id="CP036261">
    <property type="protein sequence ID" value="QDS90913.1"/>
    <property type="molecule type" value="Genomic_DNA"/>
</dbReference>
<evidence type="ECO:0000256" key="4">
    <source>
        <dbReference type="ARBA" id="ARBA00023136"/>
    </source>
</evidence>
<dbReference type="InterPro" id="IPR007343">
    <property type="entry name" value="Uncharacterised_pept_Zn_put"/>
</dbReference>
<evidence type="ECO:0000256" key="2">
    <source>
        <dbReference type="ARBA" id="ARBA00022692"/>
    </source>
</evidence>
<reference evidence="6 7" key="1">
    <citation type="submission" date="2019-02" db="EMBL/GenBank/DDBJ databases">
        <title>Deep-cultivation of Planctomycetes and their phenomic and genomic characterization uncovers novel biology.</title>
        <authorList>
            <person name="Wiegand S."/>
            <person name="Jogler M."/>
            <person name="Boedeker C."/>
            <person name="Pinto D."/>
            <person name="Vollmers J."/>
            <person name="Rivas-Marin E."/>
            <person name="Kohn T."/>
            <person name="Peeters S.H."/>
            <person name="Heuer A."/>
            <person name="Rast P."/>
            <person name="Oberbeckmann S."/>
            <person name="Bunk B."/>
            <person name="Jeske O."/>
            <person name="Meyerdierks A."/>
            <person name="Storesund J.E."/>
            <person name="Kallscheuer N."/>
            <person name="Luecker S."/>
            <person name="Lage O.M."/>
            <person name="Pohl T."/>
            <person name="Merkel B.J."/>
            <person name="Hornburger P."/>
            <person name="Mueller R.-W."/>
            <person name="Bruemmer F."/>
            <person name="Labrenz M."/>
            <person name="Spormann A.M."/>
            <person name="Op den Camp H."/>
            <person name="Overmann J."/>
            <person name="Amann R."/>
            <person name="Jetten M.S.M."/>
            <person name="Mascher T."/>
            <person name="Medema M.H."/>
            <person name="Devos D.P."/>
            <person name="Kaster A.-K."/>
            <person name="Ovreas L."/>
            <person name="Rohde M."/>
            <person name="Galperin M.Y."/>
            <person name="Jogler C."/>
        </authorList>
    </citation>
    <scope>NUCLEOTIDE SEQUENCE [LARGE SCALE GENOMIC DNA]</scope>
    <source>
        <strain evidence="6 7">EC9</strain>
    </source>
</reference>
<keyword evidence="2 5" id="KW-0812">Transmembrane</keyword>
<dbReference type="AlphaFoldDB" id="A0A517M7R3"/>
<comment type="subcellular location">
    <subcellularLocation>
        <location evidence="1">Membrane</location>
        <topology evidence="1">Single-pass membrane protein</topology>
    </subcellularLocation>
</comment>
<dbReference type="Proteomes" id="UP000319557">
    <property type="component" value="Chromosome"/>
</dbReference>
<evidence type="ECO:0000313" key="7">
    <source>
        <dbReference type="Proteomes" id="UP000319557"/>
    </source>
</evidence>
<dbReference type="GO" id="GO:0016020">
    <property type="term" value="C:membrane"/>
    <property type="evidence" value="ECO:0007669"/>
    <property type="project" value="UniProtKB-SubCell"/>
</dbReference>
<evidence type="ECO:0000313" key="6">
    <source>
        <dbReference type="EMBL" id="QDS90913.1"/>
    </source>
</evidence>
<accession>A0A517M7R3</accession>
<organism evidence="6 7">
    <name type="scientific">Rosistilla ulvae</name>
    <dbReference type="NCBI Taxonomy" id="1930277"/>
    <lineage>
        <taxon>Bacteria</taxon>
        <taxon>Pseudomonadati</taxon>
        <taxon>Planctomycetota</taxon>
        <taxon>Planctomycetia</taxon>
        <taxon>Pirellulales</taxon>
        <taxon>Pirellulaceae</taxon>
        <taxon>Rosistilla</taxon>
    </lineage>
</organism>
<sequence>MRWRGRRESENIEDRRAMGAGPAVAGGGGLMILVMVVLGLMMGKDPQQLIQQVQQQQAQQQAGAPQNVPVEDSEAERELKQFVSVVLADTEDVWNKLFTEQIGKRYPEPKLVLFRDQVSSACGMASSATGPFYCPGDDQVYLDMSFFEQLQNQFGAKGDFAMAYVIAHEVAHHVQNMLGISDQVHRSQQGVDKVAANRLSVRLELQADFLAGVWAHHGQKMKSFLDAGDVEEAMRCAQAIGDDRLQQQMQGRVVPDAFTHGTSKQRAYWFRKGLETGQIEVANELFELPYDQI</sequence>
<evidence type="ECO:0000256" key="1">
    <source>
        <dbReference type="ARBA" id="ARBA00004167"/>
    </source>
</evidence>
<evidence type="ECO:0000256" key="3">
    <source>
        <dbReference type="ARBA" id="ARBA00022989"/>
    </source>
</evidence>
<feature type="transmembrane region" description="Helical" evidence="5">
    <location>
        <begin position="20"/>
        <end position="42"/>
    </location>
</feature>